<feature type="compositionally biased region" description="Polar residues" evidence="17">
    <location>
        <begin position="801"/>
        <end position="818"/>
    </location>
</feature>
<evidence type="ECO:0000256" key="10">
    <source>
        <dbReference type="ARBA" id="ARBA00023163"/>
    </source>
</evidence>
<dbReference type="InterPro" id="IPR038168">
    <property type="entry name" value="TF_DP_C_sf"/>
</dbReference>
<evidence type="ECO:0000256" key="5">
    <source>
        <dbReference type="ARBA" id="ARBA00022763"/>
    </source>
</evidence>
<dbReference type="Pfam" id="PF06087">
    <property type="entry name" value="Tyr-DNA_phospho"/>
    <property type="match status" value="1"/>
</dbReference>
<feature type="binding site" evidence="14">
    <location>
        <position position="1194"/>
    </location>
    <ligand>
        <name>substrate</name>
    </ligand>
</feature>
<evidence type="ECO:0000256" key="16">
    <source>
        <dbReference type="RuleBase" id="RU003796"/>
    </source>
</evidence>
<evidence type="ECO:0000313" key="21">
    <source>
        <dbReference type="WBParaSite" id="SRDH1_18300.1"/>
    </source>
</evidence>
<keyword evidence="4" id="KW-0540">Nuclease</keyword>
<feature type="domain" description="E2F/DP family winged-helix DNA-binding" evidence="19">
    <location>
        <begin position="311"/>
        <end position="393"/>
    </location>
</feature>
<evidence type="ECO:0000256" key="13">
    <source>
        <dbReference type="PIRSR" id="PIRSR610347-1"/>
    </source>
</evidence>
<feature type="compositionally biased region" description="Acidic residues" evidence="17">
    <location>
        <begin position="781"/>
        <end position="799"/>
    </location>
</feature>
<feature type="binding site" evidence="14">
    <location>
        <position position="967"/>
    </location>
    <ligand>
        <name>substrate</name>
    </ligand>
</feature>
<keyword evidence="8 16" id="KW-0805">Transcription regulation</keyword>
<dbReference type="InterPro" id="IPR014889">
    <property type="entry name" value="Transc_factor_DP_C"/>
</dbReference>
<comment type="similarity">
    <text evidence="3 16">Belongs to the E2F/DP family.</text>
</comment>
<dbReference type="InterPro" id="IPR036388">
    <property type="entry name" value="WH-like_DNA-bd_sf"/>
</dbReference>
<keyword evidence="10 16" id="KW-0804">Transcription</keyword>
<dbReference type="CDD" id="cd09195">
    <property type="entry name" value="PLDc_mTdp1_2"/>
    <property type="match status" value="1"/>
</dbReference>
<evidence type="ECO:0000256" key="7">
    <source>
        <dbReference type="ARBA" id="ARBA00022839"/>
    </source>
</evidence>
<keyword evidence="9 16" id="KW-0238">DNA-binding</keyword>
<evidence type="ECO:0000256" key="14">
    <source>
        <dbReference type="PIRSR" id="PIRSR610347-2"/>
    </source>
</evidence>
<dbReference type="InterPro" id="IPR036390">
    <property type="entry name" value="WH_DNA-bd_sf"/>
</dbReference>
<comment type="subcellular location">
    <subcellularLocation>
        <location evidence="1 16">Nucleus</location>
    </subcellularLocation>
</comment>
<feature type="domain" description="Transcription factor DP C-terminal" evidence="18">
    <location>
        <begin position="400"/>
        <end position="570"/>
    </location>
</feature>
<dbReference type="Gene3D" id="1.20.140.80">
    <property type="entry name" value="Transcription factor DP"/>
    <property type="match status" value="1"/>
</dbReference>
<dbReference type="Gene3D" id="1.10.10.10">
    <property type="entry name" value="Winged helix-like DNA-binding domain superfamily/Winged helix DNA-binding domain"/>
    <property type="match status" value="1"/>
</dbReference>
<sequence>MTSSTVQSFIVERSKWYLNSEKHNVSLSLSLNLQPDWTSLLKVPLIKMDPYGAVSADLFDIPAAEQEITVGSNDQPIVSGNSNLSGVGHSAVSSAGTITVGADGTLHFQKAPSGQQGPRVIMLQRSAPGSGPTVPNSPVQRPGLKTVKIITVPGQGAGGKPLKAAVIPMHMLQRTVKILPAGGQQVINSSGATVTSNFPRVLTIRPQLSSGPTVLTGATTITPVRPGTLIFSGASSTQFTGSPISYQSSEDVENQMIIGSGGEIINGAPHGVLTTSGYYDINMHNAAGFEHSASPAGREEGEEQEQVTTGLKTNGLRRYARCVCNKVKEKGITSYSEVADELVHEYAAEHPMIPSEQLHYIQKNIRRRVYDALNVLMALNVLQKEKKEIRWVGLPVNMIEECRRLEEEREKRQISLRNKTVEIQDLIMQLIAFKNLVMRNKINDRCRRDRTVSESHPCGGSRNVDTDSDKMTSNGTSKIRNEKIPLPFLVISTHRKTVIDCNISTDKLEYLFNFDQAYEIRDEVDTLKRMGLMLRLGTIHCTQEEYNQCLELVPPSLRFYVEAIYERRQAIVPDFEALHQQRRLFVEARLAAAAAAGHTDEGGDTMGSGAHAGSVNVHQQLDHSLRSSQRSPIDANSHYTSLFDTANTNVNEGGLRQLYLNRSPDDEDGGHISGSVSNSGFVPGDTQHYARAAASRGYVVPGGPGGLLRHRQHTPSSGVSSILNRQFRSDGASRMGSSTLIRTLISDSREMASSVIGVNNEHPMAHSDDTNDELVDPDEIIEDHGDDEDEDEDDDDMEDINFSTKRSTNPDVGPNQPTCKYGRDCYRKNPQHFEEFYHPDNQVLVGPHITNSNSTKDSEVSTNENFYGIYLFRVSGVKYGKIPTITLKEILNSSDGELVSSIQFNFMFDIPWLREQYPERFRSLPLTIVHGFQGKMKKSLDESVAKYSNIRTCQADIRLPYGVHHTKMMMLKYKDGLQIIIHTANMISDDWDRRTQGIWISPKLKLLSVEQQKNLNDTDSRTNFRADLLEYLKSYGRDLTQSTSSPLFEWINCLHSYDFRPIKVVLIASVSGRHAGESLKKFGHTRLGEVLQTCNSQIPSSWPVIGQFSSIGSLGPKPTDWFTTEWSSSLTGKGARGLRMIYPSVEDVRNSLEGYFAGGCLPYTKRTAEKQPWLCQFFYRWQAFNHSRAAPHIKSYTRMSPDGQQIGWFLLTSANLSKSAWGAYEKSKSQLMIRSYELGVLFLPTNYKESAHSFEILKNNANYSQSSTDELLPFPIPYELPPVKYQSNDEPWILDKPHSLPDIFGRIWEPS</sequence>
<dbReference type="SUPFAM" id="SSF144074">
    <property type="entry name" value="E2F-DP heterodimerization region"/>
    <property type="match status" value="2"/>
</dbReference>
<evidence type="ECO:0000256" key="9">
    <source>
        <dbReference type="ARBA" id="ARBA00023125"/>
    </source>
</evidence>
<dbReference type="GO" id="GO:0003690">
    <property type="term" value="F:double-stranded DNA binding"/>
    <property type="evidence" value="ECO:0007669"/>
    <property type="project" value="TreeGrafter"/>
</dbReference>
<dbReference type="InterPro" id="IPR010347">
    <property type="entry name" value="Tdp1"/>
</dbReference>
<reference evidence="20" key="1">
    <citation type="submission" date="2022-06" db="EMBL/GenBank/DDBJ databases">
        <authorList>
            <person name="Berger JAMES D."/>
            <person name="Berger JAMES D."/>
        </authorList>
    </citation>
    <scope>NUCLEOTIDE SEQUENCE [LARGE SCALE GENOMIC DNA]</scope>
</reference>
<dbReference type="Pfam" id="PF08781">
    <property type="entry name" value="DP"/>
    <property type="match status" value="2"/>
</dbReference>
<dbReference type="Gene3D" id="3.30.870.10">
    <property type="entry name" value="Endonuclease Chain A"/>
    <property type="match status" value="2"/>
</dbReference>
<evidence type="ECO:0000256" key="2">
    <source>
        <dbReference type="ARBA" id="ARBA00010205"/>
    </source>
</evidence>
<evidence type="ECO:0000259" key="19">
    <source>
        <dbReference type="SMART" id="SM01372"/>
    </source>
</evidence>
<evidence type="ECO:0000256" key="15">
    <source>
        <dbReference type="PIRSR" id="PIRSR610347-3"/>
    </source>
</evidence>
<dbReference type="GO" id="GO:0003697">
    <property type="term" value="F:single-stranded DNA binding"/>
    <property type="evidence" value="ECO:0007669"/>
    <property type="project" value="TreeGrafter"/>
</dbReference>
<evidence type="ECO:0000256" key="12">
    <source>
        <dbReference type="ARBA" id="ARBA00023242"/>
    </source>
</evidence>
<evidence type="ECO:0000256" key="8">
    <source>
        <dbReference type="ARBA" id="ARBA00023015"/>
    </source>
</evidence>
<keyword evidence="12 16" id="KW-0539">Nucleus</keyword>
<feature type="active site" description="Nucleophile" evidence="13">
    <location>
        <position position="965"/>
    </location>
</feature>
<dbReference type="GO" id="GO:0006355">
    <property type="term" value="P:regulation of DNA-templated transcription"/>
    <property type="evidence" value="ECO:0007669"/>
    <property type="project" value="InterPro"/>
</dbReference>
<keyword evidence="11" id="KW-0234">DNA repair</keyword>
<dbReference type="InterPro" id="IPR037241">
    <property type="entry name" value="E2F-DP_heterodim"/>
</dbReference>
<dbReference type="PANTHER" id="PTHR12415:SF0">
    <property type="entry name" value="TYROSYL-DNA PHOSPHODIESTERASE 1"/>
    <property type="match status" value="1"/>
</dbReference>
<dbReference type="SMART" id="SM01372">
    <property type="entry name" value="E2F_TDP"/>
    <property type="match status" value="1"/>
</dbReference>
<name>A0AA85EQD8_9TREM</name>
<evidence type="ECO:0000256" key="4">
    <source>
        <dbReference type="ARBA" id="ARBA00022722"/>
    </source>
</evidence>
<dbReference type="InterPro" id="IPR019406">
    <property type="entry name" value="APLF_PBZ"/>
</dbReference>
<evidence type="ECO:0000256" key="17">
    <source>
        <dbReference type="SAM" id="MobiDB-lite"/>
    </source>
</evidence>
<reference evidence="21" key="2">
    <citation type="submission" date="2023-11" db="UniProtKB">
        <authorList>
            <consortium name="WormBaseParasite"/>
        </authorList>
    </citation>
    <scope>IDENTIFICATION</scope>
</reference>
<dbReference type="Pfam" id="PF02319">
    <property type="entry name" value="WHD_E2F_TDP"/>
    <property type="match status" value="1"/>
</dbReference>
<feature type="site" description="Interaction with DNA" evidence="15">
    <location>
        <position position="1217"/>
    </location>
</feature>
<keyword evidence="6" id="KW-0378">Hydrolase</keyword>
<feature type="region of interest" description="Disordered" evidence="17">
    <location>
        <begin position="451"/>
        <end position="477"/>
    </location>
</feature>
<keyword evidence="7" id="KW-0269">Exonuclease</keyword>
<protein>
    <recommendedName>
        <fullName evidence="22">Tyrosyl-DNA phosphodiesterase 1</fullName>
    </recommendedName>
</protein>
<keyword evidence="5" id="KW-0227">DNA damage</keyword>
<keyword evidence="20" id="KW-1185">Reference proteome</keyword>
<accession>A0AA85EQD8</accession>
<dbReference type="SMART" id="SM01138">
    <property type="entry name" value="DP"/>
    <property type="match status" value="1"/>
</dbReference>
<feature type="region of interest" description="Disordered" evidence="17">
    <location>
        <begin position="703"/>
        <end position="723"/>
    </location>
</feature>
<dbReference type="SUPFAM" id="SSF56024">
    <property type="entry name" value="Phospholipase D/nuclease"/>
    <property type="match status" value="2"/>
</dbReference>
<dbReference type="Pfam" id="PF10283">
    <property type="entry name" value="zf-CCHH"/>
    <property type="match status" value="1"/>
</dbReference>
<dbReference type="GO" id="GO:0005667">
    <property type="term" value="C:transcription regulator complex"/>
    <property type="evidence" value="ECO:0007669"/>
    <property type="project" value="InterPro"/>
</dbReference>
<feature type="active site" description="Proton donor/acceptor" evidence="13">
    <location>
        <position position="1192"/>
    </location>
</feature>
<dbReference type="GO" id="GO:0006281">
    <property type="term" value="P:DNA repair"/>
    <property type="evidence" value="ECO:0007669"/>
    <property type="project" value="UniProtKB-KW"/>
</dbReference>
<organism evidence="20 21">
    <name type="scientific">Schistosoma rodhaini</name>
    <dbReference type="NCBI Taxonomy" id="6188"/>
    <lineage>
        <taxon>Eukaryota</taxon>
        <taxon>Metazoa</taxon>
        <taxon>Spiralia</taxon>
        <taxon>Lophotrochozoa</taxon>
        <taxon>Platyhelminthes</taxon>
        <taxon>Trematoda</taxon>
        <taxon>Digenea</taxon>
        <taxon>Strigeidida</taxon>
        <taxon>Schistosomatoidea</taxon>
        <taxon>Schistosomatidae</taxon>
        <taxon>Schistosoma</taxon>
    </lineage>
</organism>
<dbReference type="SUPFAM" id="SSF46785">
    <property type="entry name" value="Winged helix' DNA-binding domain"/>
    <property type="match status" value="1"/>
</dbReference>
<evidence type="ECO:0000256" key="1">
    <source>
        <dbReference type="ARBA" id="ARBA00004123"/>
    </source>
</evidence>
<dbReference type="PANTHER" id="PTHR12415">
    <property type="entry name" value="TYROSYL-DNA PHOSPHODIESTERASE 1"/>
    <property type="match status" value="1"/>
</dbReference>
<evidence type="ECO:0000256" key="11">
    <source>
        <dbReference type="ARBA" id="ARBA00023204"/>
    </source>
</evidence>
<dbReference type="GO" id="GO:0017005">
    <property type="term" value="F:3'-tyrosyl-DNA phosphodiesterase activity"/>
    <property type="evidence" value="ECO:0007669"/>
    <property type="project" value="TreeGrafter"/>
</dbReference>
<dbReference type="GO" id="GO:0005634">
    <property type="term" value="C:nucleus"/>
    <property type="evidence" value="ECO:0007669"/>
    <property type="project" value="UniProtKB-SubCell"/>
</dbReference>
<evidence type="ECO:0000256" key="6">
    <source>
        <dbReference type="ARBA" id="ARBA00022801"/>
    </source>
</evidence>
<dbReference type="CDD" id="cd09193">
    <property type="entry name" value="PLDc_mTdp1_1"/>
    <property type="match status" value="1"/>
</dbReference>
<dbReference type="WBParaSite" id="SRDH1_18300.1">
    <property type="protein sequence ID" value="SRDH1_18300.1"/>
    <property type="gene ID" value="SRDH1_18300"/>
</dbReference>
<dbReference type="InterPro" id="IPR003316">
    <property type="entry name" value="E2F_WHTH_DNA-bd_dom"/>
</dbReference>
<comment type="similarity">
    <text evidence="2">Belongs to the tyrosyl-DNA phosphodiesterase family.</text>
</comment>
<feature type="region of interest" description="Disordered" evidence="17">
    <location>
        <begin position="291"/>
        <end position="310"/>
    </location>
</feature>
<dbReference type="CDD" id="cd14458">
    <property type="entry name" value="DP_DD"/>
    <property type="match status" value="1"/>
</dbReference>
<evidence type="ECO:0000313" key="20">
    <source>
        <dbReference type="Proteomes" id="UP000050792"/>
    </source>
</evidence>
<feature type="region of interest" description="Disordered" evidence="17">
    <location>
        <begin position="659"/>
        <end position="684"/>
    </location>
</feature>
<evidence type="ECO:0000259" key="18">
    <source>
        <dbReference type="SMART" id="SM01138"/>
    </source>
</evidence>
<feature type="region of interest" description="Disordered" evidence="17">
    <location>
        <begin position="781"/>
        <end position="820"/>
    </location>
</feature>
<dbReference type="GO" id="GO:0004527">
    <property type="term" value="F:exonuclease activity"/>
    <property type="evidence" value="ECO:0007669"/>
    <property type="project" value="UniProtKB-KW"/>
</dbReference>
<proteinExistence type="inferred from homology"/>
<feature type="compositionally biased region" description="Polar residues" evidence="17">
    <location>
        <begin position="714"/>
        <end position="723"/>
    </location>
</feature>
<dbReference type="FunFam" id="1.10.10.10:FF:000360">
    <property type="entry name" value="Transcription factor Dp-1, a"/>
    <property type="match status" value="1"/>
</dbReference>
<evidence type="ECO:0008006" key="22">
    <source>
        <dbReference type="Google" id="ProtNLM"/>
    </source>
</evidence>
<evidence type="ECO:0000256" key="3">
    <source>
        <dbReference type="ARBA" id="ARBA00010940"/>
    </source>
</evidence>
<dbReference type="Proteomes" id="UP000050792">
    <property type="component" value="Unassembled WGS sequence"/>
</dbReference>